<dbReference type="GO" id="GO:0008381">
    <property type="term" value="F:mechanosensitive monoatomic ion channel activity"/>
    <property type="evidence" value="ECO:0007669"/>
    <property type="project" value="InterPro"/>
</dbReference>
<keyword evidence="1" id="KW-0812">Transmembrane</keyword>
<evidence type="ECO:0000313" key="3">
    <source>
        <dbReference type="EMBL" id="ETE60489.1"/>
    </source>
</evidence>
<dbReference type="EMBL" id="AZIM01004630">
    <property type="protein sequence ID" value="ETE60489.1"/>
    <property type="molecule type" value="Genomic_DNA"/>
</dbReference>
<dbReference type="Pfam" id="PF23188">
    <property type="entry name" value="THU_Piezo1"/>
    <property type="match status" value="1"/>
</dbReference>
<keyword evidence="1" id="KW-0472">Membrane</keyword>
<sequence>MFQDDELDESEKFYAGQPRHLLLIYALYNTLVARSEMVCYFVIILNHMFSASTISLVLPILIFLWAMLSVPRPSKRFWMTAIIYTEVTIVIKYFFQFGFFPWNKQLEIKKDRPYFAPNIIGIEKKEGYVYFVCYFVWGTK</sequence>
<comment type="caution">
    <text evidence="3">The sequence shown here is derived from an EMBL/GenBank/DDBJ whole genome shotgun (WGS) entry which is preliminary data.</text>
</comment>
<dbReference type="InterPro" id="IPR056768">
    <property type="entry name" value="THU_Piezo"/>
</dbReference>
<feature type="transmembrane region" description="Helical" evidence="1">
    <location>
        <begin position="49"/>
        <end position="70"/>
    </location>
</feature>
<feature type="domain" description="Piezo transmembrane helical unit" evidence="2">
    <location>
        <begin position="33"/>
        <end position="131"/>
    </location>
</feature>
<keyword evidence="1" id="KW-1133">Transmembrane helix</keyword>
<keyword evidence="4" id="KW-1185">Reference proteome</keyword>
<feature type="non-terminal residue" evidence="3">
    <location>
        <position position="1"/>
    </location>
</feature>
<dbReference type="AlphaFoldDB" id="V8NE19"/>
<organism evidence="3 4">
    <name type="scientific">Ophiophagus hannah</name>
    <name type="common">King cobra</name>
    <name type="synonym">Naja hannah</name>
    <dbReference type="NCBI Taxonomy" id="8665"/>
    <lineage>
        <taxon>Eukaryota</taxon>
        <taxon>Metazoa</taxon>
        <taxon>Chordata</taxon>
        <taxon>Craniata</taxon>
        <taxon>Vertebrata</taxon>
        <taxon>Euteleostomi</taxon>
        <taxon>Lepidosauria</taxon>
        <taxon>Squamata</taxon>
        <taxon>Bifurcata</taxon>
        <taxon>Unidentata</taxon>
        <taxon>Episquamata</taxon>
        <taxon>Toxicofera</taxon>
        <taxon>Serpentes</taxon>
        <taxon>Colubroidea</taxon>
        <taxon>Elapidae</taxon>
        <taxon>Elapinae</taxon>
        <taxon>Ophiophagus</taxon>
    </lineage>
</organism>
<protein>
    <submittedName>
        <fullName evidence="3">Piezo-type mechanosensitive ion channel component 2</fullName>
    </submittedName>
</protein>
<gene>
    <name evidence="3" type="primary">PIEZO2</name>
    <name evidence="3" type="ORF">L345_13772</name>
</gene>
<dbReference type="OrthoDB" id="303066at2759"/>
<feature type="transmembrane region" description="Helical" evidence="1">
    <location>
        <begin position="21"/>
        <end position="43"/>
    </location>
</feature>
<feature type="transmembrane region" description="Helical" evidence="1">
    <location>
        <begin position="77"/>
        <end position="95"/>
    </location>
</feature>
<dbReference type="Proteomes" id="UP000018936">
    <property type="component" value="Unassembled WGS sequence"/>
</dbReference>
<name>V8NE19_OPHHA</name>
<evidence type="ECO:0000313" key="4">
    <source>
        <dbReference type="Proteomes" id="UP000018936"/>
    </source>
</evidence>
<reference evidence="3 4" key="1">
    <citation type="journal article" date="2013" name="Proc. Natl. Acad. Sci. U.S.A.">
        <title>The king cobra genome reveals dynamic gene evolution and adaptation in the snake venom system.</title>
        <authorList>
            <person name="Vonk F.J."/>
            <person name="Casewell N.R."/>
            <person name="Henkel C.V."/>
            <person name="Heimberg A.M."/>
            <person name="Jansen H.J."/>
            <person name="McCleary R.J."/>
            <person name="Kerkkamp H.M."/>
            <person name="Vos R.A."/>
            <person name="Guerreiro I."/>
            <person name="Calvete J.J."/>
            <person name="Wuster W."/>
            <person name="Woods A.E."/>
            <person name="Logan J.M."/>
            <person name="Harrison R.A."/>
            <person name="Castoe T.A."/>
            <person name="de Koning A.P."/>
            <person name="Pollock D.D."/>
            <person name="Yandell M."/>
            <person name="Calderon D."/>
            <person name="Renjifo C."/>
            <person name="Currier R.B."/>
            <person name="Salgado D."/>
            <person name="Pla D."/>
            <person name="Sanz L."/>
            <person name="Hyder A.S."/>
            <person name="Ribeiro J.M."/>
            <person name="Arntzen J.W."/>
            <person name="van den Thillart G.E."/>
            <person name="Boetzer M."/>
            <person name="Pirovano W."/>
            <person name="Dirks R.P."/>
            <person name="Spaink H.P."/>
            <person name="Duboule D."/>
            <person name="McGlinn E."/>
            <person name="Kini R.M."/>
            <person name="Richardson M.K."/>
        </authorList>
    </citation>
    <scope>NUCLEOTIDE SEQUENCE</scope>
    <source>
        <tissue evidence="3">Blood</tissue>
    </source>
</reference>
<dbReference type="PANTHER" id="PTHR47049">
    <property type="entry name" value="PIEZO-TYPE MECHANOSENSITIVE ION CHANNEL HOMOLOG"/>
    <property type="match status" value="1"/>
</dbReference>
<accession>V8NE19</accession>
<dbReference type="InterPro" id="IPR027272">
    <property type="entry name" value="Piezo"/>
</dbReference>
<evidence type="ECO:0000259" key="2">
    <source>
        <dbReference type="Pfam" id="PF23188"/>
    </source>
</evidence>
<dbReference type="PANTHER" id="PTHR47049:SF6">
    <property type="entry name" value="PIEZO-TYPE MECHANOSENSITIVE ION CHANNEL COMPONENT"/>
    <property type="match status" value="1"/>
</dbReference>
<proteinExistence type="predicted"/>
<dbReference type="GO" id="GO:0016020">
    <property type="term" value="C:membrane"/>
    <property type="evidence" value="ECO:0007669"/>
    <property type="project" value="InterPro"/>
</dbReference>
<evidence type="ECO:0000256" key="1">
    <source>
        <dbReference type="SAM" id="Phobius"/>
    </source>
</evidence>